<dbReference type="AlphaFoldDB" id="A0A6G1C768"/>
<proteinExistence type="predicted"/>
<organism evidence="1 2">
    <name type="scientific">Oryza meyeriana var. granulata</name>
    <dbReference type="NCBI Taxonomy" id="110450"/>
    <lineage>
        <taxon>Eukaryota</taxon>
        <taxon>Viridiplantae</taxon>
        <taxon>Streptophyta</taxon>
        <taxon>Embryophyta</taxon>
        <taxon>Tracheophyta</taxon>
        <taxon>Spermatophyta</taxon>
        <taxon>Magnoliopsida</taxon>
        <taxon>Liliopsida</taxon>
        <taxon>Poales</taxon>
        <taxon>Poaceae</taxon>
        <taxon>BOP clade</taxon>
        <taxon>Oryzoideae</taxon>
        <taxon>Oryzeae</taxon>
        <taxon>Oryzinae</taxon>
        <taxon>Oryza</taxon>
        <taxon>Oryza meyeriana</taxon>
    </lineage>
</organism>
<reference evidence="1 2" key="1">
    <citation type="submission" date="2019-11" db="EMBL/GenBank/DDBJ databases">
        <title>Whole genome sequence of Oryza granulata.</title>
        <authorList>
            <person name="Li W."/>
        </authorList>
    </citation>
    <scope>NUCLEOTIDE SEQUENCE [LARGE SCALE GENOMIC DNA]</scope>
    <source>
        <strain evidence="2">cv. Menghai</strain>
        <tissue evidence="1">Leaf</tissue>
    </source>
</reference>
<comment type="caution">
    <text evidence="1">The sequence shown here is derived from an EMBL/GenBank/DDBJ whole genome shotgun (WGS) entry which is preliminary data.</text>
</comment>
<evidence type="ECO:0000313" key="1">
    <source>
        <dbReference type="EMBL" id="KAF0896079.1"/>
    </source>
</evidence>
<dbReference type="EMBL" id="SPHZ02000010">
    <property type="protein sequence ID" value="KAF0896079.1"/>
    <property type="molecule type" value="Genomic_DNA"/>
</dbReference>
<gene>
    <name evidence="1" type="ORF">E2562_018194</name>
</gene>
<sequence length="83" mass="8692">MRRSSGVGVRQLPTPDPAALRLLPDLAPCRSRCDAISSPRARNYCGRKVGAGDEAEPQGSRALCSSASNIRLMGGKAPVIVVC</sequence>
<evidence type="ECO:0000313" key="2">
    <source>
        <dbReference type="Proteomes" id="UP000479710"/>
    </source>
</evidence>
<dbReference type="Proteomes" id="UP000479710">
    <property type="component" value="Unassembled WGS sequence"/>
</dbReference>
<keyword evidence="2" id="KW-1185">Reference proteome</keyword>
<protein>
    <submittedName>
        <fullName evidence="1">Uncharacterized protein</fullName>
    </submittedName>
</protein>
<accession>A0A6G1C768</accession>
<name>A0A6G1C768_9ORYZ</name>